<keyword evidence="1" id="KW-0472">Membrane</keyword>
<reference evidence="2 3" key="1">
    <citation type="submission" date="2015-12" db="EMBL/GenBank/DDBJ databases">
        <title>The genome of Folsomia candida.</title>
        <authorList>
            <person name="Faddeeva A."/>
            <person name="Derks M.F."/>
            <person name="Anvar Y."/>
            <person name="Smit S."/>
            <person name="Van Straalen N."/>
            <person name="Roelofs D."/>
        </authorList>
    </citation>
    <scope>NUCLEOTIDE SEQUENCE [LARGE SCALE GENOMIC DNA]</scope>
    <source>
        <strain evidence="2 3">VU population</strain>
        <tissue evidence="2">Whole body</tissue>
    </source>
</reference>
<dbReference type="Proteomes" id="UP000198287">
    <property type="component" value="Unassembled WGS sequence"/>
</dbReference>
<proteinExistence type="predicted"/>
<organism evidence="2 3">
    <name type="scientific">Folsomia candida</name>
    <name type="common">Springtail</name>
    <dbReference type="NCBI Taxonomy" id="158441"/>
    <lineage>
        <taxon>Eukaryota</taxon>
        <taxon>Metazoa</taxon>
        <taxon>Ecdysozoa</taxon>
        <taxon>Arthropoda</taxon>
        <taxon>Hexapoda</taxon>
        <taxon>Collembola</taxon>
        <taxon>Entomobryomorpha</taxon>
        <taxon>Isotomoidea</taxon>
        <taxon>Isotomidae</taxon>
        <taxon>Proisotominae</taxon>
        <taxon>Folsomia</taxon>
    </lineage>
</organism>
<comment type="caution">
    <text evidence="2">The sequence shown here is derived from an EMBL/GenBank/DDBJ whole genome shotgun (WGS) entry which is preliminary data.</text>
</comment>
<keyword evidence="1" id="KW-1133">Transmembrane helix</keyword>
<evidence type="ECO:0000313" key="2">
    <source>
        <dbReference type="EMBL" id="OXA37452.1"/>
    </source>
</evidence>
<dbReference type="EMBL" id="LNIX01000057">
    <property type="protein sequence ID" value="OXA37452.1"/>
    <property type="molecule type" value="Genomic_DNA"/>
</dbReference>
<feature type="transmembrane region" description="Helical" evidence="1">
    <location>
        <begin position="6"/>
        <end position="32"/>
    </location>
</feature>
<keyword evidence="3" id="KW-1185">Reference proteome</keyword>
<dbReference type="AlphaFoldDB" id="A0A226CVN4"/>
<evidence type="ECO:0000256" key="1">
    <source>
        <dbReference type="SAM" id="Phobius"/>
    </source>
</evidence>
<gene>
    <name evidence="2" type="ORF">Fcan01_27780</name>
</gene>
<evidence type="ECO:0000313" key="3">
    <source>
        <dbReference type="Proteomes" id="UP000198287"/>
    </source>
</evidence>
<sequence length="114" mass="12622">MTPSSLFRVTTFCLLFCGIAVYSVFGFGLACYRQNDYVNGFIANYTTIGNRTFAPTDYVRSARWRQNNEGACVKLCNGTIQLAATCGNSLDWAPINNTNATKVMIYNSSINPFC</sequence>
<name>A0A226CVN4_FOLCA</name>
<protein>
    <submittedName>
        <fullName evidence="2">Uncharacterized protein</fullName>
    </submittedName>
</protein>
<accession>A0A226CVN4</accession>
<keyword evidence="1" id="KW-0812">Transmembrane</keyword>